<proteinExistence type="predicted"/>
<organism evidence="3 4">
    <name type="scientific">Diacronema lutheri</name>
    <name type="common">Unicellular marine alga</name>
    <name type="synonym">Monochrysis lutheri</name>
    <dbReference type="NCBI Taxonomy" id="2081491"/>
    <lineage>
        <taxon>Eukaryota</taxon>
        <taxon>Haptista</taxon>
        <taxon>Haptophyta</taxon>
        <taxon>Pavlovophyceae</taxon>
        <taxon>Pavlovales</taxon>
        <taxon>Pavlovaceae</taxon>
        <taxon>Diacronema</taxon>
    </lineage>
</organism>
<dbReference type="EMBL" id="JAGTXO010000020">
    <property type="protein sequence ID" value="KAG8462522.1"/>
    <property type="molecule type" value="Genomic_DNA"/>
</dbReference>
<reference evidence="3" key="1">
    <citation type="submission" date="2021-05" db="EMBL/GenBank/DDBJ databases">
        <title>The genome of the haptophyte Pavlova lutheri (Diacronema luteri, Pavlovales) - a model for lipid biosynthesis in eukaryotic algae.</title>
        <authorList>
            <person name="Hulatt C.J."/>
            <person name="Posewitz M.C."/>
        </authorList>
    </citation>
    <scope>NUCLEOTIDE SEQUENCE</scope>
    <source>
        <strain evidence="3">NIVA-4/92</strain>
    </source>
</reference>
<dbReference type="AlphaFoldDB" id="A0A8J5XEV0"/>
<dbReference type="OrthoDB" id="427691at2759"/>
<gene>
    <name evidence="3" type="ORF">KFE25_010347</name>
</gene>
<feature type="compositionally biased region" description="Basic and acidic residues" evidence="1">
    <location>
        <begin position="180"/>
        <end position="190"/>
    </location>
</feature>
<protein>
    <submittedName>
        <fullName evidence="3">Uncharacterized protein</fullName>
    </submittedName>
</protein>
<feature type="chain" id="PRO_5035209326" evidence="2">
    <location>
        <begin position="27"/>
        <end position="409"/>
    </location>
</feature>
<evidence type="ECO:0000256" key="1">
    <source>
        <dbReference type="SAM" id="MobiDB-lite"/>
    </source>
</evidence>
<keyword evidence="2" id="KW-0732">Signal</keyword>
<name>A0A8J5XEV0_DIALT</name>
<dbReference type="Proteomes" id="UP000751190">
    <property type="component" value="Unassembled WGS sequence"/>
</dbReference>
<feature type="region of interest" description="Disordered" evidence="1">
    <location>
        <begin position="164"/>
        <end position="202"/>
    </location>
</feature>
<evidence type="ECO:0000256" key="2">
    <source>
        <dbReference type="SAM" id="SignalP"/>
    </source>
</evidence>
<sequence>MATGRGALSALLLGLGAATFTPRADQADMCRVVIHELAAEVLKFDLRAHGEDDIYETVPAICFALVRAYKLAPAEGVPEGALLLVQREADGDEVATAPGAPAPIAAGPSAVESYVRVKRECEHFTDRWHQELSELIYRHVAKWSAAQMADEFCARVVRGVKPERRAPARRQRAAASARSALHDAPAERESGSAPGSRAAEREEAARYEEAFKLLDRDGSMRRLMQIEAHSPELMLDDADAAQMAVAVEHVACDVCGLVVDEAHARVAELAGGLASASEEALLDATEGLCEGDEPLNPMRPGNPPRWAERHEARPPDALGGRWRVRALSPTERRARAKDAALYEQRVFSNAVLMRACRRALHDAPDDEQTLASALLAARRLGERAPAAVRGAFCRAACAGEVAAVAKEEV</sequence>
<dbReference type="OMA" id="MADEFCA"/>
<evidence type="ECO:0000313" key="4">
    <source>
        <dbReference type="Proteomes" id="UP000751190"/>
    </source>
</evidence>
<feature type="signal peptide" evidence="2">
    <location>
        <begin position="1"/>
        <end position="26"/>
    </location>
</feature>
<evidence type="ECO:0000313" key="3">
    <source>
        <dbReference type="EMBL" id="KAG8462522.1"/>
    </source>
</evidence>
<accession>A0A8J5XEV0</accession>
<keyword evidence="4" id="KW-1185">Reference proteome</keyword>
<comment type="caution">
    <text evidence="3">The sequence shown here is derived from an EMBL/GenBank/DDBJ whole genome shotgun (WGS) entry which is preliminary data.</text>
</comment>